<organism evidence="4 5">
    <name type="scientific">Acidomonas methanolica NBRC 104435</name>
    <dbReference type="NCBI Taxonomy" id="1231351"/>
    <lineage>
        <taxon>Bacteria</taxon>
        <taxon>Pseudomonadati</taxon>
        <taxon>Pseudomonadota</taxon>
        <taxon>Alphaproteobacteria</taxon>
        <taxon>Acetobacterales</taxon>
        <taxon>Acetobacteraceae</taxon>
        <taxon>Acidomonas</taxon>
    </lineage>
</organism>
<reference evidence="4 5" key="2">
    <citation type="journal article" date="2014" name="FEMS Microbiol. Lett.">
        <title>Draft genomic DNA sequence of the facultatively methylotrophic bacterium Acidomonas methanolica type strain MB58.</title>
        <authorList>
            <person name="Higashiura N."/>
            <person name="Hadano H."/>
            <person name="Hirakawa H."/>
            <person name="Matsutani M."/>
            <person name="Takabe S."/>
            <person name="Matsushita K."/>
            <person name="Azuma Y."/>
        </authorList>
    </citation>
    <scope>NUCLEOTIDE SEQUENCE [LARGE SCALE GENOMIC DNA]</scope>
    <source>
        <strain evidence="4 5">MB58</strain>
    </source>
</reference>
<gene>
    <name evidence="4" type="ORF">Amme_112_014</name>
</gene>
<dbReference type="Pfam" id="PF02630">
    <property type="entry name" value="SCO1-SenC"/>
    <property type="match status" value="1"/>
</dbReference>
<dbReference type="OrthoDB" id="9790194at2"/>
<evidence type="ECO:0000313" key="4">
    <source>
        <dbReference type="EMBL" id="GAJ30226.1"/>
    </source>
</evidence>
<keyword evidence="5" id="KW-1185">Reference proteome</keyword>
<dbReference type="RefSeq" id="WP_042061011.1">
    <property type="nucleotide sequence ID" value="NZ_BAND01000111.1"/>
</dbReference>
<reference evidence="5" key="1">
    <citation type="journal article" date="2014" name="FEMS Microbiol. Lett.">
        <title>Draft Genomic DNA Sequence of the Facultatively Methylotrophic Bacterium Acidomonas methanolica type strain MB58.</title>
        <authorList>
            <person name="Higashiura N."/>
            <person name="Hadano H."/>
            <person name="Hirakawa H."/>
            <person name="Matsutani M."/>
            <person name="Takabe S."/>
            <person name="Matsushita K."/>
            <person name="Azuma Y."/>
        </authorList>
    </citation>
    <scope>NUCLEOTIDE SEQUENCE [LARGE SCALE GENOMIC DNA]</scope>
    <source>
        <strain evidence="5">MB58</strain>
    </source>
</reference>
<proteinExistence type="inferred from homology"/>
<accession>A0A023D8W7</accession>
<evidence type="ECO:0000313" key="5">
    <source>
        <dbReference type="Proteomes" id="UP000019760"/>
    </source>
</evidence>
<keyword evidence="3" id="KW-1015">Disulfide bond</keyword>
<dbReference type="InterPro" id="IPR003782">
    <property type="entry name" value="SCO1/SenC"/>
</dbReference>
<dbReference type="PANTHER" id="PTHR12151:SF25">
    <property type="entry name" value="LINALOOL DEHYDRATASE_ISOMERASE DOMAIN-CONTAINING PROTEIN"/>
    <property type="match status" value="1"/>
</dbReference>
<evidence type="ECO:0000256" key="2">
    <source>
        <dbReference type="PIRSR" id="PIRSR603782-1"/>
    </source>
</evidence>
<feature type="disulfide bond" description="Redox-active" evidence="3">
    <location>
        <begin position="87"/>
        <end position="92"/>
    </location>
</feature>
<dbReference type="EMBL" id="BAND01000111">
    <property type="protein sequence ID" value="GAJ30226.1"/>
    <property type="molecule type" value="Genomic_DNA"/>
</dbReference>
<sequence length="213" mass="23711">MRFFNGNWKRKLFAPWTGRRVLFFAVLLAVALGWLSFRAVDRLGMPVRTGTNEIGGSYRLMTVSDDTVTEGDFLGRWTLIWFFDTSCPRSVCVPKLNVMSETVHDLAAAHISAAALAVTLDPMHDDSDRLKSYVLGTAPEVRPLTAAPRVIENMAREFHVPDEMITAADGARYHRPAPRIVIMDPQGRYAGTVDADVQAAALEERIRTLAGRH</sequence>
<dbReference type="Gene3D" id="3.40.30.10">
    <property type="entry name" value="Glutaredoxin"/>
    <property type="match status" value="1"/>
</dbReference>
<dbReference type="PANTHER" id="PTHR12151">
    <property type="entry name" value="ELECTRON TRANSPORT PROTIN SCO1/SENC FAMILY MEMBER"/>
    <property type="match status" value="1"/>
</dbReference>
<protein>
    <submittedName>
        <fullName evidence="4">Electron transport transmembrane protein Sco1/SenC/PrrC</fullName>
    </submittedName>
</protein>
<evidence type="ECO:0000256" key="3">
    <source>
        <dbReference type="PIRSR" id="PIRSR603782-2"/>
    </source>
</evidence>
<dbReference type="SUPFAM" id="SSF52833">
    <property type="entry name" value="Thioredoxin-like"/>
    <property type="match status" value="1"/>
</dbReference>
<evidence type="ECO:0000256" key="1">
    <source>
        <dbReference type="ARBA" id="ARBA00010996"/>
    </source>
</evidence>
<keyword evidence="2" id="KW-0479">Metal-binding</keyword>
<dbReference type="InterPro" id="IPR036249">
    <property type="entry name" value="Thioredoxin-like_sf"/>
</dbReference>
<feature type="binding site" evidence="2">
    <location>
        <position position="92"/>
    </location>
    <ligand>
        <name>Cu cation</name>
        <dbReference type="ChEBI" id="CHEBI:23378"/>
    </ligand>
</feature>
<dbReference type="GO" id="GO:0046872">
    <property type="term" value="F:metal ion binding"/>
    <property type="evidence" value="ECO:0007669"/>
    <property type="project" value="UniProtKB-KW"/>
</dbReference>
<name>A0A023D8W7_ACIMT</name>
<comment type="caution">
    <text evidence="4">The sequence shown here is derived from an EMBL/GenBank/DDBJ whole genome shotgun (WGS) entry which is preliminary data.</text>
</comment>
<keyword evidence="4" id="KW-0812">Transmembrane</keyword>
<keyword evidence="2" id="KW-0186">Copper</keyword>
<keyword evidence="4" id="KW-0472">Membrane</keyword>
<comment type="similarity">
    <text evidence="1">Belongs to the SCO1/2 family.</text>
</comment>
<dbReference type="AlphaFoldDB" id="A0A023D8W7"/>
<dbReference type="Proteomes" id="UP000019760">
    <property type="component" value="Unassembled WGS sequence"/>
</dbReference>
<feature type="binding site" evidence="2">
    <location>
        <position position="87"/>
    </location>
    <ligand>
        <name>Cu cation</name>
        <dbReference type="ChEBI" id="CHEBI:23378"/>
    </ligand>
</feature>